<dbReference type="EMBL" id="GGEC01083085">
    <property type="protein sequence ID" value="MBX63569.1"/>
    <property type="molecule type" value="Transcribed_RNA"/>
</dbReference>
<protein>
    <submittedName>
        <fullName evidence="1">Uncharacterized protein</fullName>
    </submittedName>
</protein>
<proteinExistence type="predicted"/>
<accession>A0A2P2Q9M7</accession>
<reference evidence="1" key="1">
    <citation type="submission" date="2018-02" db="EMBL/GenBank/DDBJ databases">
        <title>Rhizophora mucronata_Transcriptome.</title>
        <authorList>
            <person name="Meera S.P."/>
            <person name="Sreeshan A."/>
            <person name="Augustine A."/>
        </authorList>
    </citation>
    <scope>NUCLEOTIDE SEQUENCE</scope>
    <source>
        <tissue evidence="1">Leaf</tissue>
    </source>
</reference>
<sequence length="16" mass="1934">MYKAYDLKSDMYGTTF</sequence>
<dbReference type="AlphaFoldDB" id="A0A2P2Q9M7"/>
<evidence type="ECO:0000313" key="1">
    <source>
        <dbReference type="EMBL" id="MBX63569.1"/>
    </source>
</evidence>
<name>A0A2P2Q9M7_RHIMU</name>
<organism evidence="1">
    <name type="scientific">Rhizophora mucronata</name>
    <name type="common">Asiatic mangrove</name>
    <dbReference type="NCBI Taxonomy" id="61149"/>
    <lineage>
        <taxon>Eukaryota</taxon>
        <taxon>Viridiplantae</taxon>
        <taxon>Streptophyta</taxon>
        <taxon>Embryophyta</taxon>
        <taxon>Tracheophyta</taxon>
        <taxon>Spermatophyta</taxon>
        <taxon>Magnoliopsida</taxon>
        <taxon>eudicotyledons</taxon>
        <taxon>Gunneridae</taxon>
        <taxon>Pentapetalae</taxon>
        <taxon>rosids</taxon>
        <taxon>fabids</taxon>
        <taxon>Malpighiales</taxon>
        <taxon>Rhizophoraceae</taxon>
        <taxon>Rhizophora</taxon>
    </lineage>
</organism>